<reference evidence="2 3" key="1">
    <citation type="submission" date="2018-12" db="EMBL/GenBank/DDBJ databases">
        <title>The whole draft genome of Streptomyce luteoverticillatus CGMCC 15060.</title>
        <authorList>
            <person name="Feng Z."/>
            <person name="Chen G."/>
            <person name="Zhang J."/>
            <person name="Zhu H."/>
            <person name="Yu X."/>
            <person name="Zhang W."/>
            <person name="Zhang X."/>
        </authorList>
    </citation>
    <scope>NUCLEOTIDE SEQUENCE [LARGE SCALE GENOMIC DNA]</scope>
    <source>
        <strain evidence="2 3">CGMCC 15060</strain>
    </source>
</reference>
<feature type="region of interest" description="Disordered" evidence="1">
    <location>
        <begin position="61"/>
        <end position="88"/>
    </location>
</feature>
<proteinExistence type="predicted"/>
<keyword evidence="3" id="KW-1185">Reference proteome</keyword>
<protein>
    <submittedName>
        <fullName evidence="2">Uncharacterized protein</fullName>
    </submittedName>
</protein>
<dbReference type="OrthoDB" id="4274265at2"/>
<dbReference type="Proteomes" id="UP000267900">
    <property type="component" value="Chromosome"/>
</dbReference>
<dbReference type="EMBL" id="CP034587">
    <property type="protein sequence ID" value="AZQ74238.1"/>
    <property type="molecule type" value="Genomic_DNA"/>
</dbReference>
<organism evidence="2 3">
    <name type="scientific">Streptomyces luteoverticillatus</name>
    <name type="common">Streptoverticillium luteoverticillatus</name>
    <dbReference type="NCBI Taxonomy" id="66425"/>
    <lineage>
        <taxon>Bacteria</taxon>
        <taxon>Bacillati</taxon>
        <taxon>Actinomycetota</taxon>
        <taxon>Actinomycetes</taxon>
        <taxon>Kitasatosporales</taxon>
        <taxon>Streptomycetaceae</taxon>
        <taxon>Streptomyces</taxon>
    </lineage>
</organism>
<dbReference type="SUPFAM" id="SSF57938">
    <property type="entry name" value="DnaJ/Hsp40 cysteine-rich domain"/>
    <property type="match status" value="1"/>
</dbReference>
<dbReference type="InterPro" id="IPR036410">
    <property type="entry name" value="HSP_DnaJ_Cys-rich_dom_sf"/>
</dbReference>
<evidence type="ECO:0000313" key="2">
    <source>
        <dbReference type="EMBL" id="AZQ74238.1"/>
    </source>
</evidence>
<sequence>MSERTSPSGPDPLGRTCQWCHGSGFGTRALAYCPGADPFTGPADTVHRAGQCAHCRGSGTYDSGLDPTLGHPREPPEEPAPPASEQGG</sequence>
<gene>
    <name evidence="2" type="ORF">EKH77_26160</name>
</gene>
<dbReference type="RefSeq" id="WP_126916741.1">
    <property type="nucleotide sequence ID" value="NZ_CP034587.1"/>
</dbReference>
<name>A0A3S9PPK8_STRLT</name>
<accession>A0A3S9PPK8</accession>
<evidence type="ECO:0000256" key="1">
    <source>
        <dbReference type="SAM" id="MobiDB-lite"/>
    </source>
</evidence>
<evidence type="ECO:0000313" key="3">
    <source>
        <dbReference type="Proteomes" id="UP000267900"/>
    </source>
</evidence>
<dbReference type="AlphaFoldDB" id="A0A3S9PPK8"/>